<dbReference type="InterPro" id="IPR012729">
    <property type="entry name" value="ThiF_fam2"/>
</dbReference>
<feature type="domain" description="THIF-type NAD/FAD binding fold" evidence="1">
    <location>
        <begin position="76"/>
        <end position="259"/>
    </location>
</feature>
<dbReference type="NCBIfam" id="NF006395">
    <property type="entry name" value="PRK08644.1"/>
    <property type="match status" value="1"/>
</dbReference>
<dbReference type="STRING" id="1236689.MMALV_06010"/>
<dbReference type="PANTHER" id="PTHR43267">
    <property type="entry name" value="TRNA THREONYLCARBAMOYLADENOSINE DEHYDRATASE"/>
    <property type="match status" value="1"/>
</dbReference>
<reference evidence="2 3" key="1">
    <citation type="journal article" date="2012" name="J. Bacteriol.">
        <title>Genome sequence of 'Candidatus Methanomethylophilus alvus' Mx1201, a methanogenic archaeon from the human gut belonging to a seventh order of methanogens.</title>
        <authorList>
            <person name="Borrel G."/>
            <person name="Harris H.M."/>
            <person name="Tottey W."/>
            <person name="Mihajlovski A."/>
            <person name="Parisot N."/>
            <person name="Peyretaillade E."/>
            <person name="Peyret P."/>
            <person name="Gribaldo S."/>
            <person name="O'Toole P.W."/>
            <person name="Brugere J.F."/>
        </authorList>
    </citation>
    <scope>NUCLEOTIDE SEQUENCE [LARGE SCALE GENOMIC DNA]</scope>
    <source>
        <strain evidence="2 3">Mx1201</strain>
    </source>
</reference>
<evidence type="ECO:0000313" key="2">
    <source>
        <dbReference type="EMBL" id="AGI85342.1"/>
    </source>
</evidence>
<name>M9SII6_METAX</name>
<dbReference type="GO" id="GO:0008641">
    <property type="term" value="F:ubiquitin-like modifier activating enzyme activity"/>
    <property type="evidence" value="ECO:0007669"/>
    <property type="project" value="InterPro"/>
</dbReference>
<proteinExistence type="predicted"/>
<keyword evidence="2" id="KW-0808">Transferase</keyword>
<protein>
    <submittedName>
        <fullName evidence="2">Sulfur carrier protein adenylyltransferase ThiF</fullName>
    </submittedName>
</protein>
<organism evidence="2 3">
    <name type="scientific">Methanomethylophilus alvi (strain Mx1201)</name>
    <dbReference type="NCBI Taxonomy" id="1236689"/>
    <lineage>
        <taxon>Archaea</taxon>
        <taxon>Methanobacteriati</taxon>
        <taxon>Thermoplasmatota</taxon>
        <taxon>Thermoplasmata</taxon>
        <taxon>Methanomassiliicoccales</taxon>
        <taxon>Methanomethylophilaceae</taxon>
        <taxon>Methanomethylophilus</taxon>
    </lineage>
</organism>
<dbReference type="GO" id="GO:0016779">
    <property type="term" value="F:nucleotidyltransferase activity"/>
    <property type="evidence" value="ECO:0007669"/>
    <property type="project" value="UniProtKB-KW"/>
</dbReference>
<keyword evidence="2" id="KW-0548">Nucleotidyltransferase</keyword>
<dbReference type="Gene3D" id="3.40.50.720">
    <property type="entry name" value="NAD(P)-binding Rossmann-like Domain"/>
    <property type="match status" value="1"/>
</dbReference>
<gene>
    <name evidence="2" type="ORF">MMALV_06010</name>
</gene>
<dbReference type="InterPro" id="IPR045886">
    <property type="entry name" value="ThiF/MoeB/HesA"/>
</dbReference>
<dbReference type="NCBIfam" id="TIGR02354">
    <property type="entry name" value="thiF_fam2"/>
    <property type="match status" value="1"/>
</dbReference>
<keyword evidence="3" id="KW-1185">Reference proteome</keyword>
<sequence>MMRVTVNGVLTDTDSKTIGELGHRLYPDRGIAVADGRQVPADTILEEGMTIYFGEGKDMRAAMLKRDDPDVESHMSGACVGIAGLGGLGSNIAAMLARTGVGRLVIADFDCVDLSNLNRQNYFVEDLGLAKTDATEKILKRMSPFTEIEKHTVRLTPENIPGIFGMCDVVCEAFDAADQKAMIVSTMMERLPDIPLVSGSGMAGAGDANSITTKTVLGHVVLCGDGKEDGNIPPHLMAPRVNVCAGHMANAVIRTLTDKKD</sequence>
<dbReference type="InterPro" id="IPR000594">
    <property type="entry name" value="ThiF_NAD_FAD-bd"/>
</dbReference>
<dbReference type="GO" id="GO:0061503">
    <property type="term" value="F:tRNA threonylcarbamoyladenosine dehydratase"/>
    <property type="evidence" value="ECO:0007669"/>
    <property type="project" value="TreeGrafter"/>
</dbReference>
<dbReference type="GeneID" id="41321393"/>
<dbReference type="OrthoDB" id="7915at2157"/>
<dbReference type="Pfam" id="PF00899">
    <property type="entry name" value="ThiF"/>
    <property type="match status" value="1"/>
</dbReference>
<dbReference type="PANTHER" id="PTHR43267:SF3">
    <property type="entry name" value="THIF PROTEIN"/>
    <property type="match status" value="1"/>
</dbReference>
<evidence type="ECO:0000313" key="3">
    <source>
        <dbReference type="Proteomes" id="UP000012672"/>
    </source>
</evidence>
<dbReference type="InterPro" id="IPR035985">
    <property type="entry name" value="Ubiquitin-activating_enz"/>
</dbReference>
<dbReference type="eggNOG" id="arCOG01676">
    <property type="taxonomic scope" value="Archaea"/>
</dbReference>
<dbReference type="GO" id="GO:0061504">
    <property type="term" value="P:cyclic threonylcarbamoyladenosine biosynthetic process"/>
    <property type="evidence" value="ECO:0007669"/>
    <property type="project" value="TreeGrafter"/>
</dbReference>
<dbReference type="AlphaFoldDB" id="M9SII6"/>
<dbReference type="SUPFAM" id="SSF69572">
    <property type="entry name" value="Activating enzymes of the ubiquitin-like proteins"/>
    <property type="match status" value="1"/>
</dbReference>
<dbReference type="Proteomes" id="UP000012672">
    <property type="component" value="Chromosome"/>
</dbReference>
<dbReference type="EMBL" id="CP004049">
    <property type="protein sequence ID" value="AGI85342.1"/>
    <property type="molecule type" value="Genomic_DNA"/>
</dbReference>
<accession>M9SII6</accession>
<dbReference type="RefSeq" id="WP_015504490.1">
    <property type="nucleotide sequence ID" value="NC_020913.1"/>
</dbReference>
<dbReference type="HOGENOM" id="CLU_013325_10_4_2"/>
<evidence type="ECO:0000259" key="1">
    <source>
        <dbReference type="Pfam" id="PF00899"/>
    </source>
</evidence>
<dbReference type="KEGG" id="max:MMALV_06010"/>
<dbReference type="InParanoid" id="M9SII6"/>